<dbReference type="SUPFAM" id="SSF53244">
    <property type="entry name" value="MurD-like peptide ligases, peptide-binding domain"/>
    <property type="match status" value="1"/>
</dbReference>
<dbReference type="RefSeq" id="WP_145272359.1">
    <property type="nucleotide sequence ID" value="NZ_CP036272.1"/>
</dbReference>
<evidence type="ECO:0000256" key="1">
    <source>
        <dbReference type="SAM" id="MobiDB-lite"/>
    </source>
</evidence>
<dbReference type="PANTHER" id="PTHR23135:SF4">
    <property type="entry name" value="UDP-N-ACETYLMURAMOYL-L-ALANYL-D-GLUTAMATE--2,6-DIAMINOPIMELATE LIGASE MURE HOMOLOG, CHLOROPLASTIC"/>
    <property type="match status" value="1"/>
</dbReference>
<dbReference type="SUPFAM" id="SSF53623">
    <property type="entry name" value="MurD-like peptide ligases, catalytic domain"/>
    <property type="match status" value="1"/>
</dbReference>
<accession>A0A517SVF1</accession>
<feature type="domain" description="Mur ligase C-terminal" evidence="2">
    <location>
        <begin position="380"/>
        <end position="501"/>
    </location>
</feature>
<dbReference type="GO" id="GO:0008765">
    <property type="term" value="F:UDP-N-acetylmuramoylalanyl-D-glutamate-2,6-diaminopimelate ligase activity"/>
    <property type="evidence" value="ECO:0007669"/>
    <property type="project" value="UniProtKB-EC"/>
</dbReference>
<dbReference type="InterPro" id="IPR004101">
    <property type="entry name" value="Mur_ligase_C"/>
</dbReference>
<dbReference type="EMBL" id="CP036272">
    <property type="protein sequence ID" value="QDT60090.1"/>
    <property type="molecule type" value="Genomic_DNA"/>
</dbReference>
<organism evidence="3 4">
    <name type="scientific">Stieleria bergensis</name>
    <dbReference type="NCBI Taxonomy" id="2528025"/>
    <lineage>
        <taxon>Bacteria</taxon>
        <taxon>Pseudomonadati</taxon>
        <taxon>Planctomycetota</taxon>
        <taxon>Planctomycetia</taxon>
        <taxon>Pirellulales</taxon>
        <taxon>Pirellulaceae</taxon>
        <taxon>Stieleria</taxon>
    </lineage>
</organism>
<dbReference type="EC" id="6.3.2.13" evidence="3"/>
<dbReference type="Gene3D" id="3.40.1190.10">
    <property type="entry name" value="Mur-like, catalytic domain"/>
    <property type="match status" value="1"/>
</dbReference>
<dbReference type="OrthoDB" id="9800958at2"/>
<dbReference type="GO" id="GO:0005524">
    <property type="term" value="F:ATP binding"/>
    <property type="evidence" value="ECO:0007669"/>
    <property type="project" value="InterPro"/>
</dbReference>
<evidence type="ECO:0000259" key="2">
    <source>
        <dbReference type="Pfam" id="PF02875"/>
    </source>
</evidence>
<dbReference type="AlphaFoldDB" id="A0A517SVF1"/>
<feature type="region of interest" description="Disordered" evidence="1">
    <location>
        <begin position="1"/>
        <end position="55"/>
    </location>
</feature>
<keyword evidence="3" id="KW-0436">Ligase</keyword>
<dbReference type="PANTHER" id="PTHR23135">
    <property type="entry name" value="MUR LIGASE FAMILY MEMBER"/>
    <property type="match status" value="1"/>
</dbReference>
<dbReference type="Gene3D" id="3.90.190.20">
    <property type="entry name" value="Mur ligase, C-terminal domain"/>
    <property type="match status" value="1"/>
</dbReference>
<sequence length="551" mass="58649">MRFSFDDQQGPLRANFKRPGSASSAPKLRVVRTEPSIGHAKTSEAKGLDHQPAASQSPESVALRSLFPNATFYGCNDLVVEKVAHSVGSAQEGELALYQIGEHDPVEFVATALARGVGGILTEQLLPCPISQCVIGNLDHAHSELLAALHGQPAQQMLTVGVIGDSGKTTTCLLAATLTNAKSLRTAYQCDLASSDGVIKATSQQPTLAGPALIQWMGDANDCHSQVAIVELHANQAKNGLYDSVELDVLIVAGRHEVTQDFGPDVLDCVIDRLSPRGVIIHPDDDQRSIEAAQDANCEAIAYGNTPGCESAAMILDQSGGMSTIMLTSGDCSALMESSLCGLHMAGNIAAAAAFGRLIGMELQQIATHLSSMRSVPARGQRIVGCGDATVVLESAGTPARIKSALRSAKASGAGGKTWCVLAIGKGDSDADLSEMGTLMERFADHCVVTAKQDSRRQFLQQAHQLLDGVRECAAMRLVAGRNEALHWALKHAKPRDTIVMITNRRDQSAFECRSEVSELRELIDQYREDHPSSAGDVQQKNGKISLKLFQ</sequence>
<dbReference type="Pfam" id="PF02875">
    <property type="entry name" value="Mur_ligase_C"/>
    <property type="match status" value="1"/>
</dbReference>
<evidence type="ECO:0000313" key="4">
    <source>
        <dbReference type="Proteomes" id="UP000315003"/>
    </source>
</evidence>
<dbReference type="Proteomes" id="UP000315003">
    <property type="component" value="Chromosome"/>
</dbReference>
<name>A0A517SVF1_9BACT</name>
<gene>
    <name evidence="3" type="ORF">SV7mr_26070</name>
</gene>
<reference evidence="3 4" key="1">
    <citation type="submission" date="2019-02" db="EMBL/GenBank/DDBJ databases">
        <title>Deep-cultivation of Planctomycetes and their phenomic and genomic characterization uncovers novel biology.</title>
        <authorList>
            <person name="Wiegand S."/>
            <person name="Jogler M."/>
            <person name="Boedeker C."/>
            <person name="Pinto D."/>
            <person name="Vollmers J."/>
            <person name="Rivas-Marin E."/>
            <person name="Kohn T."/>
            <person name="Peeters S.H."/>
            <person name="Heuer A."/>
            <person name="Rast P."/>
            <person name="Oberbeckmann S."/>
            <person name="Bunk B."/>
            <person name="Jeske O."/>
            <person name="Meyerdierks A."/>
            <person name="Storesund J.E."/>
            <person name="Kallscheuer N."/>
            <person name="Luecker S."/>
            <person name="Lage O.M."/>
            <person name="Pohl T."/>
            <person name="Merkel B.J."/>
            <person name="Hornburger P."/>
            <person name="Mueller R.-W."/>
            <person name="Bruemmer F."/>
            <person name="Labrenz M."/>
            <person name="Spormann A.M."/>
            <person name="Op den Camp H."/>
            <person name="Overmann J."/>
            <person name="Amann R."/>
            <person name="Jetten M.S.M."/>
            <person name="Mascher T."/>
            <person name="Medema M.H."/>
            <person name="Devos D.P."/>
            <person name="Kaster A.-K."/>
            <person name="Ovreas L."/>
            <person name="Rohde M."/>
            <person name="Galperin M.Y."/>
            <person name="Jogler C."/>
        </authorList>
    </citation>
    <scope>NUCLEOTIDE SEQUENCE [LARGE SCALE GENOMIC DNA]</scope>
    <source>
        <strain evidence="3 4">SV_7m_r</strain>
    </source>
</reference>
<dbReference type="InterPro" id="IPR036565">
    <property type="entry name" value="Mur-like_cat_sf"/>
</dbReference>
<proteinExistence type="predicted"/>
<keyword evidence="4" id="KW-1185">Reference proteome</keyword>
<protein>
    <submittedName>
        <fullName evidence="3">MurE-like ligase</fullName>
        <ecNumber evidence="3">6.3.2.13</ecNumber>
    </submittedName>
</protein>
<dbReference type="InterPro" id="IPR036615">
    <property type="entry name" value="Mur_ligase_C_dom_sf"/>
</dbReference>
<evidence type="ECO:0000313" key="3">
    <source>
        <dbReference type="EMBL" id="QDT60090.1"/>
    </source>
</evidence>